<dbReference type="EMBL" id="FXAZ01000001">
    <property type="protein sequence ID" value="SMG14115.1"/>
    <property type="molecule type" value="Genomic_DNA"/>
</dbReference>
<reference evidence="1 2" key="1">
    <citation type="submission" date="2017-04" db="EMBL/GenBank/DDBJ databases">
        <authorList>
            <person name="Afonso C.L."/>
            <person name="Miller P.J."/>
            <person name="Scott M.A."/>
            <person name="Spackman E."/>
            <person name="Goraichik I."/>
            <person name="Dimitrov K.M."/>
            <person name="Suarez D.L."/>
            <person name="Swayne D.E."/>
        </authorList>
    </citation>
    <scope>NUCLEOTIDE SEQUENCE [LARGE SCALE GENOMIC DNA]</scope>
    <source>
        <strain evidence="1 2">11</strain>
    </source>
</reference>
<dbReference type="RefSeq" id="WP_085492723.1">
    <property type="nucleotide sequence ID" value="NZ_FXAZ01000001.1"/>
</dbReference>
<accession>A0A1X7IHT4</accession>
<keyword evidence="2" id="KW-1185">Reference proteome</keyword>
<name>A0A1X7IHT4_9BACL</name>
<gene>
    <name evidence="1" type="ORF">SAMN06295960_0460</name>
</gene>
<protein>
    <submittedName>
        <fullName evidence="1">Uncharacterized protein</fullName>
    </submittedName>
</protein>
<proteinExistence type="predicted"/>
<dbReference type="Proteomes" id="UP000193834">
    <property type="component" value="Unassembled WGS sequence"/>
</dbReference>
<organism evidence="1 2">
    <name type="scientific">Paenibacillus aquistagni</name>
    <dbReference type="NCBI Taxonomy" id="1852522"/>
    <lineage>
        <taxon>Bacteria</taxon>
        <taxon>Bacillati</taxon>
        <taxon>Bacillota</taxon>
        <taxon>Bacilli</taxon>
        <taxon>Bacillales</taxon>
        <taxon>Paenibacillaceae</taxon>
        <taxon>Paenibacillus</taxon>
    </lineage>
</organism>
<dbReference type="AlphaFoldDB" id="A0A1X7IHT4"/>
<dbReference type="STRING" id="1852522.SAMN06295960_0460"/>
<evidence type="ECO:0000313" key="1">
    <source>
        <dbReference type="EMBL" id="SMG14115.1"/>
    </source>
</evidence>
<sequence length="107" mass="12475">MPHPSNPDQPNHQRTVAARMALILDPQHTLLKEDVLWALSMIKNQLANQTEWVEKLDKERIAKNYRYFAEVSVIMLHRSRLLDSESDRLRLYLQEAAYGLWNASTSS</sequence>
<evidence type="ECO:0000313" key="2">
    <source>
        <dbReference type="Proteomes" id="UP000193834"/>
    </source>
</evidence>
<dbReference type="OrthoDB" id="2679120at2"/>